<reference evidence="21 22" key="1">
    <citation type="submission" date="2021-01" db="EMBL/GenBank/DDBJ databases">
        <title>Genomic Encyclopedia of Type Strains, Phase IV (KMG-IV): sequencing the most valuable type-strain genomes for metagenomic binning, comparative biology and taxonomic classification.</title>
        <authorList>
            <person name="Goeker M."/>
        </authorList>
    </citation>
    <scope>NUCLEOTIDE SEQUENCE [LARGE SCALE GENOMIC DNA]</scope>
    <source>
        <strain evidence="21 22">DSM 23711</strain>
    </source>
</reference>
<gene>
    <name evidence="17" type="primary">murD</name>
    <name evidence="21" type="ORF">JOC48_002235</name>
</gene>
<evidence type="ECO:0000313" key="22">
    <source>
        <dbReference type="Proteomes" id="UP001296943"/>
    </source>
</evidence>
<evidence type="ECO:0000256" key="16">
    <source>
        <dbReference type="ARBA" id="ARBA00047632"/>
    </source>
</evidence>
<dbReference type="PANTHER" id="PTHR43692">
    <property type="entry name" value="UDP-N-ACETYLMURAMOYLALANINE--D-GLUTAMATE LIGASE"/>
    <property type="match status" value="1"/>
</dbReference>
<evidence type="ECO:0000256" key="10">
    <source>
        <dbReference type="ARBA" id="ARBA00022840"/>
    </source>
</evidence>
<evidence type="ECO:0000256" key="1">
    <source>
        <dbReference type="ARBA" id="ARBA00002734"/>
    </source>
</evidence>
<dbReference type="EMBL" id="JAFBDR010000011">
    <property type="protein sequence ID" value="MBM7571734.1"/>
    <property type="molecule type" value="Genomic_DNA"/>
</dbReference>
<dbReference type="NCBIfam" id="TIGR01087">
    <property type="entry name" value="murD"/>
    <property type="match status" value="1"/>
</dbReference>
<keyword evidence="22" id="KW-1185">Reference proteome</keyword>
<dbReference type="Pfam" id="PF21799">
    <property type="entry name" value="MurD-like_N"/>
    <property type="match status" value="1"/>
</dbReference>
<evidence type="ECO:0000256" key="9">
    <source>
        <dbReference type="ARBA" id="ARBA00022741"/>
    </source>
</evidence>
<evidence type="ECO:0000313" key="21">
    <source>
        <dbReference type="EMBL" id="MBM7571734.1"/>
    </source>
</evidence>
<dbReference type="InterPro" id="IPR005762">
    <property type="entry name" value="MurD"/>
</dbReference>
<comment type="caution">
    <text evidence="21">The sequence shown here is derived from an EMBL/GenBank/DDBJ whole genome shotgun (WGS) entry which is preliminary data.</text>
</comment>
<comment type="pathway">
    <text evidence="3 17 18">Cell wall biogenesis; peptidoglycan biosynthesis.</text>
</comment>
<dbReference type="InterPro" id="IPR013221">
    <property type="entry name" value="Mur_ligase_cen"/>
</dbReference>
<dbReference type="Gene3D" id="3.40.1190.10">
    <property type="entry name" value="Mur-like, catalytic domain"/>
    <property type="match status" value="1"/>
</dbReference>
<evidence type="ECO:0000256" key="2">
    <source>
        <dbReference type="ARBA" id="ARBA00004496"/>
    </source>
</evidence>
<feature type="binding site" evidence="17">
    <location>
        <begin position="118"/>
        <end position="124"/>
    </location>
    <ligand>
        <name>ATP</name>
        <dbReference type="ChEBI" id="CHEBI:30616"/>
    </ligand>
</feature>
<evidence type="ECO:0000256" key="11">
    <source>
        <dbReference type="ARBA" id="ARBA00022960"/>
    </source>
</evidence>
<keyword evidence="9 17" id="KW-0547">Nucleotide-binding</keyword>
<dbReference type="GO" id="GO:0008764">
    <property type="term" value="F:UDP-N-acetylmuramoylalanine-D-glutamate ligase activity"/>
    <property type="evidence" value="ECO:0007669"/>
    <property type="project" value="UniProtKB-EC"/>
</dbReference>
<dbReference type="SUPFAM" id="SSF53244">
    <property type="entry name" value="MurD-like peptide ligases, peptide-binding domain"/>
    <property type="match status" value="1"/>
</dbReference>
<dbReference type="Proteomes" id="UP001296943">
    <property type="component" value="Unassembled WGS sequence"/>
</dbReference>
<dbReference type="Gene3D" id="3.40.50.720">
    <property type="entry name" value="NAD(P)-binding Rossmann-like Domain"/>
    <property type="match status" value="1"/>
</dbReference>
<keyword evidence="8 17" id="KW-0436">Ligase</keyword>
<name>A0ABS2N0R1_9BACI</name>
<keyword evidence="13 17" id="KW-0961">Cell wall biogenesis/degradation</keyword>
<evidence type="ECO:0000256" key="15">
    <source>
        <dbReference type="ARBA" id="ARBA00032324"/>
    </source>
</evidence>
<comment type="catalytic activity">
    <reaction evidence="16 17 18">
        <text>UDP-N-acetyl-alpha-D-muramoyl-L-alanine + D-glutamate + ATP = UDP-N-acetyl-alpha-D-muramoyl-L-alanyl-D-glutamate + ADP + phosphate + H(+)</text>
        <dbReference type="Rhea" id="RHEA:16429"/>
        <dbReference type="ChEBI" id="CHEBI:15378"/>
        <dbReference type="ChEBI" id="CHEBI:29986"/>
        <dbReference type="ChEBI" id="CHEBI:30616"/>
        <dbReference type="ChEBI" id="CHEBI:43474"/>
        <dbReference type="ChEBI" id="CHEBI:83898"/>
        <dbReference type="ChEBI" id="CHEBI:83900"/>
        <dbReference type="ChEBI" id="CHEBI:456216"/>
        <dbReference type="EC" id="6.3.2.9"/>
    </reaction>
</comment>
<dbReference type="InterPro" id="IPR004101">
    <property type="entry name" value="Mur_ligase_C"/>
</dbReference>
<comment type="function">
    <text evidence="1 17 18">Cell wall formation. Catalyzes the addition of glutamate to the nucleotide precursor UDP-N-acetylmuramoyl-L-alanine (UMA).</text>
</comment>
<evidence type="ECO:0000256" key="13">
    <source>
        <dbReference type="ARBA" id="ARBA00023316"/>
    </source>
</evidence>
<evidence type="ECO:0000256" key="6">
    <source>
        <dbReference type="ARBA" id="ARBA00015655"/>
    </source>
</evidence>
<feature type="domain" description="Mur ligase central" evidence="20">
    <location>
        <begin position="116"/>
        <end position="290"/>
    </location>
</feature>
<accession>A0ABS2N0R1</accession>
<evidence type="ECO:0000256" key="18">
    <source>
        <dbReference type="RuleBase" id="RU003664"/>
    </source>
</evidence>
<feature type="domain" description="Mur ligase C-terminal" evidence="19">
    <location>
        <begin position="312"/>
        <end position="425"/>
    </location>
</feature>
<comment type="similarity">
    <text evidence="4 17">Belongs to the MurCDEF family.</text>
</comment>
<dbReference type="HAMAP" id="MF_00639">
    <property type="entry name" value="MurD"/>
    <property type="match status" value="1"/>
</dbReference>
<keyword evidence="12 17" id="KW-0573">Peptidoglycan synthesis</keyword>
<dbReference type="InterPro" id="IPR036615">
    <property type="entry name" value="Mur_ligase_C_dom_sf"/>
</dbReference>
<dbReference type="PANTHER" id="PTHR43692:SF1">
    <property type="entry name" value="UDP-N-ACETYLMURAMOYLALANINE--D-GLUTAMATE LIGASE"/>
    <property type="match status" value="1"/>
</dbReference>
<proteinExistence type="inferred from homology"/>
<keyword evidence="10 17" id="KW-0067">ATP-binding</keyword>
<evidence type="ECO:0000256" key="3">
    <source>
        <dbReference type="ARBA" id="ARBA00004752"/>
    </source>
</evidence>
<dbReference type="SUPFAM" id="SSF53623">
    <property type="entry name" value="MurD-like peptide ligases, catalytic domain"/>
    <property type="match status" value="1"/>
</dbReference>
<evidence type="ECO:0000256" key="14">
    <source>
        <dbReference type="ARBA" id="ARBA00030398"/>
    </source>
</evidence>
<sequence>MNKQFYFPYQHVLVLGLAKSGTAAAKFLKQNGKVVRVNDLNAEPDDATVQELEAFGIEVIVGSHPLEVLDDIDIVVKNPGIPYDNVIVREAEKRQVPIITEIELAGRLADGPLIGITGSNGKTTTTTLIYEMLANSNQKVKIAGNIGNVATDVALTLEEDETMVIELSSFQLVGVQTFKPKIAVFLNLFEAHLDYHKTLENYGHAKANVFSNQDASDFLVYNADDDSVIELTKRAKSIKIPFSSTAQNINGAWCDKEYLYFKQEKVVALSDIVLVGKHNLENILAAVSVAKLHGATNKGISEVLKTFTGVKHRLQFVKNVKQRMFYNDSKATNILATSKALSAFQQPIILLAGGLDRGNSFDALIPYLDHVKAMVVFGETATKLENAGRKAGIETIEFVDNVKQAVNKAYLLSNQQDVILLSPACASWDQYRTFEERGDMFIETVHTLK</sequence>
<dbReference type="EC" id="6.3.2.9" evidence="5 17"/>
<evidence type="ECO:0000259" key="20">
    <source>
        <dbReference type="Pfam" id="PF08245"/>
    </source>
</evidence>
<keyword evidence="17 18" id="KW-0131">Cell cycle</keyword>
<evidence type="ECO:0000256" key="7">
    <source>
        <dbReference type="ARBA" id="ARBA00022490"/>
    </source>
</evidence>
<protein>
    <recommendedName>
        <fullName evidence="6 17">UDP-N-acetylmuramoylalanine--D-glutamate ligase</fullName>
        <ecNumber evidence="5 17">6.3.2.9</ecNumber>
    </recommendedName>
    <alternativeName>
        <fullName evidence="15 17">D-glutamic acid-adding enzyme</fullName>
    </alternativeName>
    <alternativeName>
        <fullName evidence="14 17">UDP-N-acetylmuramoyl-L-alanyl-D-glutamate synthetase</fullName>
    </alternativeName>
</protein>
<evidence type="ECO:0000256" key="5">
    <source>
        <dbReference type="ARBA" id="ARBA00012212"/>
    </source>
</evidence>
<organism evidence="21 22">
    <name type="scientific">Aquibacillus albus</name>
    <dbReference type="NCBI Taxonomy" id="1168171"/>
    <lineage>
        <taxon>Bacteria</taxon>
        <taxon>Bacillati</taxon>
        <taxon>Bacillota</taxon>
        <taxon>Bacilli</taxon>
        <taxon>Bacillales</taxon>
        <taxon>Bacillaceae</taxon>
        <taxon>Aquibacillus</taxon>
    </lineage>
</organism>
<evidence type="ECO:0000256" key="8">
    <source>
        <dbReference type="ARBA" id="ARBA00022598"/>
    </source>
</evidence>
<dbReference type="Pfam" id="PF02875">
    <property type="entry name" value="Mur_ligase_C"/>
    <property type="match status" value="1"/>
</dbReference>
<comment type="subcellular location">
    <subcellularLocation>
        <location evidence="2 17 18">Cytoplasm</location>
    </subcellularLocation>
</comment>
<evidence type="ECO:0000259" key="19">
    <source>
        <dbReference type="Pfam" id="PF02875"/>
    </source>
</evidence>
<keyword evidence="17 18" id="KW-0132">Cell division</keyword>
<keyword evidence="7 17" id="KW-0963">Cytoplasm</keyword>
<evidence type="ECO:0000256" key="17">
    <source>
        <dbReference type="HAMAP-Rule" id="MF_00639"/>
    </source>
</evidence>
<keyword evidence="11 17" id="KW-0133">Cell shape</keyword>
<evidence type="ECO:0000256" key="12">
    <source>
        <dbReference type="ARBA" id="ARBA00022984"/>
    </source>
</evidence>
<evidence type="ECO:0000256" key="4">
    <source>
        <dbReference type="ARBA" id="ARBA00010416"/>
    </source>
</evidence>
<dbReference type="SUPFAM" id="SSF51984">
    <property type="entry name" value="MurCD N-terminal domain"/>
    <property type="match status" value="1"/>
</dbReference>
<dbReference type="RefSeq" id="WP_204499594.1">
    <property type="nucleotide sequence ID" value="NZ_JAFBDR010000011.1"/>
</dbReference>
<dbReference type="Pfam" id="PF08245">
    <property type="entry name" value="Mur_ligase_M"/>
    <property type="match status" value="1"/>
</dbReference>
<dbReference type="InterPro" id="IPR036565">
    <property type="entry name" value="Mur-like_cat_sf"/>
</dbReference>
<dbReference type="Gene3D" id="3.90.190.20">
    <property type="entry name" value="Mur ligase, C-terminal domain"/>
    <property type="match status" value="1"/>
</dbReference>